<comment type="caution">
    <text evidence="2">The sequence shown here is derived from an EMBL/GenBank/DDBJ whole genome shotgun (WGS) entry which is preliminary data.</text>
</comment>
<feature type="compositionally biased region" description="Basic and acidic residues" evidence="1">
    <location>
        <begin position="1"/>
        <end position="11"/>
    </location>
</feature>
<feature type="compositionally biased region" description="Polar residues" evidence="1">
    <location>
        <begin position="37"/>
        <end position="48"/>
    </location>
</feature>
<evidence type="ECO:0000313" key="3">
    <source>
        <dbReference type="Proteomes" id="UP000249056"/>
    </source>
</evidence>
<gene>
    <name evidence="2" type="ORF">DID88_002899</name>
</gene>
<keyword evidence="3" id="KW-1185">Reference proteome</keyword>
<name>A0A395IP09_9HELO</name>
<dbReference type="EMBL" id="QKRW01000028">
    <property type="protein sequence ID" value="RAL61836.1"/>
    <property type="molecule type" value="Genomic_DNA"/>
</dbReference>
<dbReference type="Proteomes" id="UP000249056">
    <property type="component" value="Unassembled WGS sequence"/>
</dbReference>
<feature type="region of interest" description="Disordered" evidence="1">
    <location>
        <begin position="1"/>
        <end position="48"/>
    </location>
</feature>
<evidence type="ECO:0000256" key="1">
    <source>
        <dbReference type="SAM" id="MobiDB-lite"/>
    </source>
</evidence>
<evidence type="ECO:0000313" key="2">
    <source>
        <dbReference type="EMBL" id="RAL61836.1"/>
    </source>
</evidence>
<reference evidence="2 3" key="1">
    <citation type="submission" date="2018-06" db="EMBL/GenBank/DDBJ databases">
        <title>Genome Sequence of the Brown Rot Fungal Pathogen Monilinia fructigena.</title>
        <authorList>
            <person name="Landi L."/>
            <person name="De Miccolis Angelini R.M."/>
            <person name="Pollastro S."/>
            <person name="Abate D."/>
            <person name="Faretra F."/>
            <person name="Romanazzi G."/>
        </authorList>
    </citation>
    <scope>NUCLEOTIDE SEQUENCE [LARGE SCALE GENOMIC DNA]</scope>
    <source>
        <strain evidence="2 3">Mfrg269</strain>
    </source>
</reference>
<accession>A0A395IP09</accession>
<organism evidence="2 3">
    <name type="scientific">Monilinia fructigena</name>
    <dbReference type="NCBI Taxonomy" id="38457"/>
    <lineage>
        <taxon>Eukaryota</taxon>
        <taxon>Fungi</taxon>
        <taxon>Dikarya</taxon>
        <taxon>Ascomycota</taxon>
        <taxon>Pezizomycotina</taxon>
        <taxon>Leotiomycetes</taxon>
        <taxon>Helotiales</taxon>
        <taxon>Sclerotiniaceae</taxon>
        <taxon>Monilinia</taxon>
    </lineage>
</organism>
<proteinExistence type="predicted"/>
<dbReference type="AlphaFoldDB" id="A0A395IP09"/>
<sequence length="87" mass="9688">MLERIGEEQSEKPTPQPEIPGTSRLKEKAVPPYTFPDTLTPTKPKTSSIRQYQTTTAAKVIPPQLTIVPWLRPLNRSAGLVADYTIT</sequence>
<protein>
    <submittedName>
        <fullName evidence="2">Uncharacterized protein</fullName>
    </submittedName>
</protein>